<name>A0ACC2ZES0_9PEZI</name>
<gene>
    <name evidence="1" type="ORF">H2199_002839</name>
</gene>
<evidence type="ECO:0000313" key="2">
    <source>
        <dbReference type="Proteomes" id="UP001172680"/>
    </source>
</evidence>
<comment type="caution">
    <text evidence="1">The sequence shown here is derived from an EMBL/GenBank/DDBJ whole genome shotgun (WGS) entry which is preliminary data.</text>
</comment>
<reference evidence="1" key="1">
    <citation type="submission" date="2022-10" db="EMBL/GenBank/DDBJ databases">
        <title>Culturing micro-colonial fungi from biological soil crusts in the Mojave desert and describing Neophaeococcomyces mojavensis, and introducing the new genera and species Taxawa tesnikishii.</title>
        <authorList>
            <person name="Kurbessoian T."/>
            <person name="Stajich J.E."/>
        </authorList>
    </citation>
    <scope>NUCLEOTIDE SEQUENCE</scope>
    <source>
        <strain evidence="1">JES_115</strain>
    </source>
</reference>
<keyword evidence="2" id="KW-1185">Reference proteome</keyword>
<accession>A0ACC2ZES0</accession>
<organism evidence="1 2">
    <name type="scientific">Coniosporium tulheliwenetii</name>
    <dbReference type="NCBI Taxonomy" id="3383036"/>
    <lineage>
        <taxon>Eukaryota</taxon>
        <taxon>Fungi</taxon>
        <taxon>Dikarya</taxon>
        <taxon>Ascomycota</taxon>
        <taxon>Pezizomycotina</taxon>
        <taxon>Dothideomycetes</taxon>
        <taxon>Dothideomycetes incertae sedis</taxon>
        <taxon>Coniosporium</taxon>
    </lineage>
</organism>
<evidence type="ECO:0000313" key="1">
    <source>
        <dbReference type="EMBL" id="KAJ9645799.1"/>
    </source>
</evidence>
<dbReference type="Proteomes" id="UP001172680">
    <property type="component" value="Unassembled WGS sequence"/>
</dbReference>
<proteinExistence type="predicted"/>
<dbReference type="EMBL" id="JAPDRP010000007">
    <property type="protein sequence ID" value="KAJ9645799.1"/>
    <property type="molecule type" value="Genomic_DNA"/>
</dbReference>
<protein>
    <submittedName>
        <fullName evidence="1">Uncharacterized protein</fullName>
    </submittedName>
</protein>
<sequence>MVADANLRLRMESISPAPGKLAELFTDTRRSFDVVTGPEEHKDVPELSPLQQRFRVQKDRYLAWAQEWKDQIAIAQGSIDAPEISKSVSDTLSNIRNILDEAEKTKLMSPTAGLPQAGRNWRKSSLWTGVQGKTRAINYSEYRALERQLTSSVDDLYRILYSQKGGHAGVDLQSQRPRTSQPSHGPASQKAIFSTGDYSASDLTLVNPPTIRSVRSMSIATLPPKIDLDCLDLPEEQPPPYESIERTPCSRPVGRLRDSKGPAQPWSRTTPVLIEYAPFDPAYRTTGVSPPMDRLESLVALLDRAWSDLKPPLSATLKCLGYFEDPNQPRFGVVFELPISGRSGVTDEWKDLEELRPGTLLSVLQSSSKLVTPTAAAPVPAVPALEDRFRLALSLVSTFSKFHHEGFLHKDVNSSNILLFRGRAWTPYPYNKMPDWNIRSPFLVSWDLFSEFNIEASSVPSKTNIYRHPADPRATGDTQSKYAFQFDLYSLGLILVEIGLWVPLADIFKPKYTLEDWKIRIEDIWVKRLAAKCGSAYMRVVRDCLSAADQILMATNVGTEHFSPAEVYPRILRRLETCCLLDEVDFVNVNDDSSLSVNHLGLPSPFVEPMRRTARSSFSSVADMGKKRRSSEKDNSIAEKRRFDLLSSLRSGRPSISKPRSPTISQLVRPLIPPIGSEDMDWQGSQLQEQTSLQHWPVLYKSKSNDDAVDTASLYRERVAAATSTIQRAWRARSEALAFREKKRKVTLIQRQWRKKLQARSTAETRSVCQSQTWYPTPEPEPEEHVVPTEPNPSSSLQEKKEKPKLKVHPKVHFAAEVTDEWHQCLGPRVARIVERTLKDEKESCSISLLAVGETEATTRPTIVVTCTSTKKVKAALTRKLAYDANVFDLKVLRGKIRRSKANRSSKKRPAPHRSMENDRWSANDAEPVNRFHQRRPLCGASIGAYRNGEHLPPVSYGGVILVDDSPFGMSVHHLLDAPSDDEDSEHEDEPSDRQDVTRQMNGQDYDYNVPELDEEAVRSSAHPSTHPWLAGMGSQPSLDCPEALHPFEISDDEDGEEYDIEETSEHEDPTYDSMDDEPDDALSTASTASSFGDIDGVDPEGFEEIIITQPAIDDLGYVHASSGIRRWTRNGVKHEIDWALFKLDDERLQPYNLVQGVAYSPDEDEYPIQLAKAEQLGGLKVHCLGRTSGLQEGVVSPTMSWVRFYGRRSFSWSWHVVGRFGVGGDSGAWVIDNEHGRVCGHVLAWCNKNAVAYICPMEVLMEDIKRTLEAQKVSLPGADEEEAVPLRSPLEEMQLNALQQLRISDPKEDRPARLSMAASSPARLPVLGSRALVSVPVAPRPTPSPGFEDWFAFAQKHDAIIIEDFFDQIYHDLNPFWGVKSSIIRQQARTFEFRISVRNGTASITSDDNDRPWMRLWHELILTIAKQLPDVDVPINIMDESRVVVPWETIENYTNTGLESRQIVNLSDVVSTYTGLGELDRDPGEPLIPNGSAWDHTGTSRG</sequence>